<dbReference type="GO" id="GO:0005789">
    <property type="term" value="C:endoplasmic reticulum membrane"/>
    <property type="evidence" value="ECO:0007669"/>
    <property type="project" value="TreeGrafter"/>
</dbReference>
<dbReference type="GO" id="GO:0006506">
    <property type="term" value="P:GPI anchor biosynthetic process"/>
    <property type="evidence" value="ECO:0007669"/>
    <property type="project" value="InterPro"/>
</dbReference>
<dbReference type="EMBL" id="SGJD01001799">
    <property type="protein sequence ID" value="KAB0398247.1"/>
    <property type="molecule type" value="Genomic_DNA"/>
</dbReference>
<dbReference type="PANTHER" id="PTHR23072:SF0">
    <property type="entry name" value="GPI ETHANOLAMINE PHOSPHATE TRANSFERASE 2"/>
    <property type="match status" value="1"/>
</dbReference>
<dbReference type="GO" id="GO:0051267">
    <property type="term" value="F:CP2 mannose-ethanolamine phosphotransferase activity"/>
    <property type="evidence" value="ECO:0007669"/>
    <property type="project" value="TreeGrafter"/>
</dbReference>
<gene>
    <name evidence="2" type="ORF">E2I00_008837</name>
</gene>
<proteinExistence type="predicted"/>
<dbReference type="OrthoDB" id="272139at2759"/>
<dbReference type="PANTHER" id="PTHR23072">
    <property type="entry name" value="PHOSPHATIDYLINOSITOL GLYCAN-RELATED"/>
    <property type="match status" value="1"/>
</dbReference>
<accession>A0A643CDH0</accession>
<organism evidence="2 3">
    <name type="scientific">Balaenoptera physalus</name>
    <name type="common">Fin whale</name>
    <name type="synonym">Balaena physalus</name>
    <dbReference type="NCBI Taxonomy" id="9770"/>
    <lineage>
        <taxon>Eukaryota</taxon>
        <taxon>Metazoa</taxon>
        <taxon>Chordata</taxon>
        <taxon>Craniata</taxon>
        <taxon>Vertebrata</taxon>
        <taxon>Euteleostomi</taxon>
        <taxon>Mammalia</taxon>
        <taxon>Eutheria</taxon>
        <taxon>Laurasiatheria</taxon>
        <taxon>Artiodactyla</taxon>
        <taxon>Whippomorpha</taxon>
        <taxon>Cetacea</taxon>
        <taxon>Mysticeti</taxon>
        <taxon>Balaenopteridae</taxon>
        <taxon>Balaenoptera</taxon>
    </lineage>
</organism>
<dbReference type="Proteomes" id="UP000437017">
    <property type="component" value="Unassembled WGS sequence"/>
</dbReference>
<dbReference type="InterPro" id="IPR039527">
    <property type="entry name" value="PIGG/GPI7"/>
</dbReference>
<dbReference type="AlphaFoldDB" id="A0A643CDH0"/>
<dbReference type="InterPro" id="IPR045687">
    <property type="entry name" value="PIGG/GPI7_C"/>
</dbReference>
<evidence type="ECO:0000259" key="1">
    <source>
        <dbReference type="Pfam" id="PF19316"/>
    </source>
</evidence>
<feature type="domain" description="GPI ethanolamine phosphate transferase 2 C-terminal" evidence="1">
    <location>
        <begin position="9"/>
        <end position="87"/>
    </location>
</feature>
<comment type="caution">
    <text evidence="2">The sequence shown here is derived from an EMBL/GenBank/DDBJ whole genome shotgun (WGS) entry which is preliminary data.</text>
</comment>
<dbReference type="Pfam" id="PF19316">
    <property type="entry name" value="PIGO_PIGG"/>
    <property type="match status" value="1"/>
</dbReference>
<protein>
    <recommendedName>
        <fullName evidence="1">GPI ethanolamine phosphate transferase 2 C-terminal domain-containing protein</fullName>
    </recommendedName>
</protein>
<reference evidence="2 3" key="1">
    <citation type="journal article" date="2019" name="PLoS ONE">
        <title>Genomic analyses reveal an absence of contemporary introgressive admixture between fin whales and blue whales, despite known hybrids.</title>
        <authorList>
            <person name="Westbury M.V."/>
            <person name="Petersen B."/>
            <person name="Lorenzen E.D."/>
        </authorList>
    </citation>
    <scope>NUCLEOTIDE SEQUENCE [LARGE SCALE GENOMIC DNA]</scope>
    <source>
        <strain evidence="2">FinWhale-01</strain>
    </source>
</reference>
<evidence type="ECO:0000313" key="2">
    <source>
        <dbReference type="EMBL" id="KAB0398247.1"/>
    </source>
</evidence>
<name>A0A643CDH0_BALPH</name>
<evidence type="ECO:0000313" key="3">
    <source>
        <dbReference type="Proteomes" id="UP000437017"/>
    </source>
</evidence>
<keyword evidence="3" id="KW-1185">Reference proteome</keyword>
<sequence>MTHFVWRPLRHDAAEVTVMHYWFGQAFFYFQGNSNSIATVDISAGFVGLDAYVEIPAVLLTAFATYTGPVLWAGHLVNFLASEASRETRFAATSVKDGAASPFPMRCRSSPID</sequence>